<keyword evidence="2" id="KW-0472">Membrane</keyword>
<evidence type="ECO:0000313" key="4">
    <source>
        <dbReference type="EMBL" id="GAP30895.1"/>
    </source>
</evidence>
<dbReference type="KEGG" id="nsr:NS506_04645"/>
<dbReference type="Proteomes" id="UP000180166">
    <property type="component" value="Chromosome"/>
</dbReference>
<keyword evidence="2" id="KW-0812">Transmembrane</keyword>
<protein>
    <submittedName>
        <fullName evidence="4">Uncharacterized protein</fullName>
    </submittedName>
</protein>
<evidence type="ECO:0000256" key="2">
    <source>
        <dbReference type="SAM" id="Phobius"/>
    </source>
</evidence>
<keyword evidence="2" id="KW-1133">Transmembrane helix</keyword>
<organism evidence="4 5">
    <name type="scientific">Nocardia seriolae</name>
    <dbReference type="NCBI Taxonomy" id="37332"/>
    <lineage>
        <taxon>Bacteria</taxon>
        <taxon>Bacillati</taxon>
        <taxon>Actinomycetota</taxon>
        <taxon>Actinomycetes</taxon>
        <taxon>Mycobacteriales</taxon>
        <taxon>Nocardiaceae</taxon>
        <taxon>Nocardia</taxon>
    </lineage>
</organism>
<feature type="transmembrane region" description="Helical" evidence="2">
    <location>
        <begin position="16"/>
        <end position="40"/>
    </location>
</feature>
<keyword evidence="5" id="KW-1185">Reference proteome</keyword>
<sequence length="72" mass="8502">MQEWVCRDLTGPGANWIAVVLIIYILVPLVYFMIALDYVYRRFRPIDHGSDPGLVARTRHGAQQEREEYRHE</sequence>
<evidence type="ECO:0000313" key="6">
    <source>
        <dbReference type="Proteomes" id="UP000180166"/>
    </source>
</evidence>
<reference evidence="3 6" key="3">
    <citation type="submission" date="2016-10" db="EMBL/GenBank/DDBJ databases">
        <title>Genome sequence of Nocardia seriolae strain EM150506, isolated from Anguila japonica.</title>
        <authorList>
            <person name="Han H.-J."/>
        </authorList>
    </citation>
    <scope>NUCLEOTIDE SEQUENCE [LARGE SCALE GENOMIC DNA]</scope>
    <source>
        <strain evidence="3 6">EM150506</strain>
    </source>
</reference>
<gene>
    <name evidence="3" type="ORF">NS506_04645</name>
    <name evidence="4" type="ORF">NSK11_contig00097-0028</name>
</gene>
<reference evidence="5" key="1">
    <citation type="submission" date="2015-07" db="EMBL/GenBank/DDBJ databases">
        <title>Nocardia seriolae U-1 whole genome shotgun sequence.</title>
        <authorList>
            <person name="Imajoh M."/>
            <person name="Fukumoto Y."/>
            <person name="Sukeda M."/>
            <person name="Yamane J."/>
            <person name="Yamasaki K."/>
            <person name="Shimizu M."/>
            <person name="Ohnishi K."/>
            <person name="Oshima S."/>
        </authorList>
    </citation>
    <scope>NUCLEOTIDE SEQUENCE [LARGE SCALE GENOMIC DNA]</scope>
    <source>
        <strain evidence="5">U-1</strain>
    </source>
</reference>
<dbReference type="Proteomes" id="UP000037179">
    <property type="component" value="Unassembled WGS sequence"/>
</dbReference>
<proteinExistence type="predicted"/>
<dbReference type="AlphaFoldDB" id="A0ABC9YZH2"/>
<accession>A0ABC9YZH2</accession>
<feature type="region of interest" description="Disordered" evidence="1">
    <location>
        <begin position="46"/>
        <end position="72"/>
    </location>
</feature>
<name>A0ABC9YZH2_9NOCA</name>
<dbReference type="EMBL" id="BBYQ01000097">
    <property type="protein sequence ID" value="GAP30895.1"/>
    <property type="molecule type" value="Genomic_DNA"/>
</dbReference>
<dbReference type="EMBL" id="CP017839">
    <property type="protein sequence ID" value="APA98693.1"/>
    <property type="molecule type" value="Genomic_DNA"/>
</dbReference>
<evidence type="ECO:0000313" key="3">
    <source>
        <dbReference type="EMBL" id="APA98693.1"/>
    </source>
</evidence>
<evidence type="ECO:0000256" key="1">
    <source>
        <dbReference type="SAM" id="MobiDB-lite"/>
    </source>
</evidence>
<dbReference type="RefSeq" id="WP_033089258.1">
    <property type="nucleotide sequence ID" value="NZ_AP017900.1"/>
</dbReference>
<feature type="compositionally biased region" description="Basic and acidic residues" evidence="1">
    <location>
        <begin position="62"/>
        <end position="72"/>
    </location>
</feature>
<dbReference type="GeneID" id="93374802"/>
<evidence type="ECO:0000313" key="5">
    <source>
        <dbReference type="Proteomes" id="UP000037179"/>
    </source>
</evidence>
<reference evidence="4 5" key="2">
    <citation type="journal article" date="2016" name="Genome Announc.">
        <title>Draft Genome Sequence of Erythromycin- and Oxytetracycline-Sensitive Nocardia seriolae Strain U-1 (NBRC 110359).</title>
        <authorList>
            <person name="Imajoh M."/>
            <person name="Sukeda M."/>
            <person name="Shimizu M."/>
            <person name="Yamane J."/>
            <person name="Ohnishi K."/>
            <person name="Oshima S."/>
        </authorList>
    </citation>
    <scope>NUCLEOTIDE SEQUENCE [LARGE SCALE GENOMIC DNA]</scope>
    <source>
        <strain evidence="4 5">U-1</strain>
    </source>
</reference>